<reference evidence="1" key="2">
    <citation type="submission" date="2020-05" db="UniProtKB">
        <authorList>
            <consortium name="EnsemblMetazoa"/>
        </authorList>
    </citation>
    <scope>IDENTIFICATION</scope>
    <source>
        <strain evidence="1">IAEA</strain>
    </source>
</reference>
<dbReference type="VEuPathDB" id="VectorBase:GPAI047719"/>
<dbReference type="AlphaFoldDB" id="A0A1B0AJF0"/>
<sequence>MSPPIGLGRNISSVAIEPFNEQSNNEILSKLKKNINYHDDEGPESDWPIAVGEEEIRKMIFAFLANVEETHAQQPQTIDRNFIFDRESYRVLMTRNGLKYAVLLPRKVAGHTKSDEEGGREVRGRVKEPRFRRLPANVQIQRTRRVHRLHELPCNVPRDAETMGTVGVIFTRRPEIEGVMAFQTMSAENY</sequence>
<accession>A0A1B0AJF0</accession>
<dbReference type="EnsemblMetazoa" id="GPAI047719-RA">
    <property type="protein sequence ID" value="GPAI047719-PA"/>
    <property type="gene ID" value="GPAI047719"/>
</dbReference>
<evidence type="ECO:0000313" key="2">
    <source>
        <dbReference type="Proteomes" id="UP000092445"/>
    </source>
</evidence>
<evidence type="ECO:0000313" key="1">
    <source>
        <dbReference type="EnsemblMetazoa" id="GPAI047719-PA"/>
    </source>
</evidence>
<protein>
    <submittedName>
        <fullName evidence="1">Uncharacterized protein</fullName>
    </submittedName>
</protein>
<keyword evidence="2" id="KW-1185">Reference proteome</keyword>
<organism evidence="1 2">
    <name type="scientific">Glossina pallidipes</name>
    <name type="common">Tsetse fly</name>
    <dbReference type="NCBI Taxonomy" id="7398"/>
    <lineage>
        <taxon>Eukaryota</taxon>
        <taxon>Metazoa</taxon>
        <taxon>Ecdysozoa</taxon>
        <taxon>Arthropoda</taxon>
        <taxon>Hexapoda</taxon>
        <taxon>Insecta</taxon>
        <taxon>Pterygota</taxon>
        <taxon>Neoptera</taxon>
        <taxon>Endopterygota</taxon>
        <taxon>Diptera</taxon>
        <taxon>Brachycera</taxon>
        <taxon>Muscomorpha</taxon>
        <taxon>Hippoboscoidea</taxon>
        <taxon>Glossinidae</taxon>
        <taxon>Glossina</taxon>
    </lineage>
</organism>
<proteinExistence type="predicted"/>
<name>A0A1B0AJF0_GLOPL</name>
<reference evidence="2" key="1">
    <citation type="submission" date="2014-03" db="EMBL/GenBank/DDBJ databases">
        <authorList>
            <person name="Aksoy S."/>
            <person name="Warren W."/>
            <person name="Wilson R.K."/>
        </authorList>
    </citation>
    <scope>NUCLEOTIDE SEQUENCE [LARGE SCALE GENOMIC DNA]</scope>
    <source>
        <strain evidence="2">IAEA</strain>
    </source>
</reference>
<dbReference type="Proteomes" id="UP000092445">
    <property type="component" value="Unassembled WGS sequence"/>
</dbReference>